<dbReference type="InterPro" id="IPR028082">
    <property type="entry name" value="Peripla_BP_I"/>
</dbReference>
<evidence type="ECO:0000256" key="2">
    <source>
        <dbReference type="ARBA" id="ARBA00022448"/>
    </source>
</evidence>
<dbReference type="AlphaFoldDB" id="A0A923LN31"/>
<dbReference type="Gene3D" id="3.40.50.2300">
    <property type="match status" value="2"/>
</dbReference>
<keyword evidence="9" id="KW-1185">Reference proteome</keyword>
<feature type="domain" description="Leucine-binding protein" evidence="7">
    <location>
        <begin position="48"/>
        <end position="396"/>
    </location>
</feature>
<evidence type="ECO:0000256" key="6">
    <source>
        <dbReference type="SAM" id="SignalP"/>
    </source>
</evidence>
<gene>
    <name evidence="8" type="ORF">H8S17_06835</name>
</gene>
<comment type="similarity">
    <text evidence="1">Belongs to the leucine-binding protein family.</text>
</comment>
<dbReference type="Pfam" id="PF13458">
    <property type="entry name" value="Peripla_BP_6"/>
    <property type="match status" value="1"/>
</dbReference>
<feature type="region of interest" description="Disordered" evidence="5">
    <location>
        <begin position="23"/>
        <end position="65"/>
    </location>
</feature>
<proteinExistence type="inferred from homology"/>
<dbReference type="GO" id="GO:0006865">
    <property type="term" value="P:amino acid transport"/>
    <property type="evidence" value="ECO:0007669"/>
    <property type="project" value="UniProtKB-KW"/>
</dbReference>
<evidence type="ECO:0000256" key="3">
    <source>
        <dbReference type="ARBA" id="ARBA00022729"/>
    </source>
</evidence>
<dbReference type="PRINTS" id="PR00337">
    <property type="entry name" value="LEUILEVALBP"/>
</dbReference>
<dbReference type="InterPro" id="IPR000709">
    <property type="entry name" value="Leu_Ile_Val-bd"/>
</dbReference>
<keyword evidence="4" id="KW-0029">Amino-acid transport</keyword>
<feature type="compositionally biased region" description="Polar residues" evidence="5">
    <location>
        <begin position="26"/>
        <end position="46"/>
    </location>
</feature>
<evidence type="ECO:0000256" key="4">
    <source>
        <dbReference type="ARBA" id="ARBA00022970"/>
    </source>
</evidence>
<dbReference type="SUPFAM" id="SSF53822">
    <property type="entry name" value="Periplasmic binding protein-like I"/>
    <property type="match status" value="1"/>
</dbReference>
<keyword evidence="2" id="KW-0813">Transport</keyword>
<protein>
    <submittedName>
        <fullName evidence="8">ABC transporter substrate-binding protein</fullName>
    </submittedName>
</protein>
<dbReference type="RefSeq" id="WP_186866717.1">
    <property type="nucleotide sequence ID" value="NZ_JACOPH010000004.1"/>
</dbReference>
<dbReference type="PROSITE" id="PS51257">
    <property type="entry name" value="PROKAR_LIPOPROTEIN"/>
    <property type="match status" value="1"/>
</dbReference>
<comment type="caution">
    <text evidence="8">The sequence shown here is derived from an EMBL/GenBank/DDBJ whole genome shotgun (WGS) entry which is preliminary data.</text>
</comment>
<feature type="signal peptide" evidence="6">
    <location>
        <begin position="1"/>
        <end position="27"/>
    </location>
</feature>
<evidence type="ECO:0000313" key="9">
    <source>
        <dbReference type="Proteomes" id="UP000606720"/>
    </source>
</evidence>
<dbReference type="InterPro" id="IPR051010">
    <property type="entry name" value="BCAA_transport"/>
</dbReference>
<reference evidence="8" key="1">
    <citation type="submission" date="2020-08" db="EMBL/GenBank/DDBJ databases">
        <title>Genome public.</title>
        <authorList>
            <person name="Liu C."/>
            <person name="Sun Q."/>
        </authorList>
    </citation>
    <scope>NUCLEOTIDE SEQUENCE</scope>
    <source>
        <strain evidence="8">BX1005</strain>
    </source>
</reference>
<organism evidence="8 9">
    <name type="scientific">Roseburia zhanii</name>
    <dbReference type="NCBI Taxonomy" id="2763064"/>
    <lineage>
        <taxon>Bacteria</taxon>
        <taxon>Bacillati</taxon>
        <taxon>Bacillota</taxon>
        <taxon>Clostridia</taxon>
        <taxon>Lachnospirales</taxon>
        <taxon>Lachnospiraceae</taxon>
        <taxon>Roseburia</taxon>
    </lineage>
</organism>
<keyword evidence="3 6" id="KW-0732">Signal</keyword>
<sequence>MKKKILSAVLTVAMVASLMAGCGSSKADTSTQTTDGSESTGSSASGDTIKIGVSGPTTGSSAEAGTHVNTGIQMAVDEVNADGGITIDGKKKQVEVVYYDTGSDAQTGLSNCEKLITSDKVDFLFCESFNSAVGVATMEIAKKYDIPMATLEPVSSAISDKIVEDPESYKHFFKFGWDSNVYGDVCADTVLDLIDKGSIKAPNKTIAICGDETDYGRSNLAAVVEKMEAEGYTVVSENYWEFGATDLYSIISDIKTKNADIIFSCSTTPATGVALIKQLAENGLSDVPHMAIYFPSQPEFVEQIGSQADGLMWAPLLVDVEHDKTSKEFQDKLTEYCGESVTFDYIDGYSDMLVVLKAMEAAGSVDGDALSEALLSEDGYDTYKGHIQFNPENHTIYCGEGYVEVKAAQIQDGASYQIYPIESALAEYKPTQK</sequence>
<dbReference type="Proteomes" id="UP000606720">
    <property type="component" value="Unassembled WGS sequence"/>
</dbReference>
<name>A0A923LN31_9FIRM</name>
<accession>A0A923LN31</accession>
<dbReference type="PANTHER" id="PTHR30483">
    <property type="entry name" value="LEUCINE-SPECIFIC-BINDING PROTEIN"/>
    <property type="match status" value="1"/>
</dbReference>
<feature type="chain" id="PRO_5037733871" evidence="6">
    <location>
        <begin position="28"/>
        <end position="433"/>
    </location>
</feature>
<dbReference type="EMBL" id="JACOPH010000004">
    <property type="protein sequence ID" value="MBC5713930.1"/>
    <property type="molecule type" value="Genomic_DNA"/>
</dbReference>
<feature type="compositionally biased region" description="Polar residues" evidence="5">
    <location>
        <begin position="55"/>
        <end position="65"/>
    </location>
</feature>
<evidence type="ECO:0000259" key="7">
    <source>
        <dbReference type="Pfam" id="PF13458"/>
    </source>
</evidence>
<evidence type="ECO:0000256" key="1">
    <source>
        <dbReference type="ARBA" id="ARBA00010062"/>
    </source>
</evidence>
<dbReference type="InterPro" id="IPR028081">
    <property type="entry name" value="Leu-bd"/>
</dbReference>
<evidence type="ECO:0000313" key="8">
    <source>
        <dbReference type="EMBL" id="MBC5713930.1"/>
    </source>
</evidence>
<evidence type="ECO:0000256" key="5">
    <source>
        <dbReference type="SAM" id="MobiDB-lite"/>
    </source>
</evidence>